<dbReference type="PaxDb" id="55529-EKX34970"/>
<dbReference type="RefSeq" id="XP_005821950.1">
    <property type="nucleotide sequence ID" value="XM_005821893.1"/>
</dbReference>
<dbReference type="PROSITE" id="PS50297">
    <property type="entry name" value="ANK_REP_REGION"/>
    <property type="match status" value="1"/>
</dbReference>
<feature type="repeat" description="ANK" evidence="3">
    <location>
        <begin position="38"/>
        <end position="70"/>
    </location>
</feature>
<dbReference type="PANTHER" id="PTHR24171">
    <property type="entry name" value="ANKYRIN REPEAT DOMAIN-CONTAINING PROTEIN 39-RELATED"/>
    <property type="match status" value="1"/>
</dbReference>
<dbReference type="eggNOG" id="KOG0498">
    <property type="taxonomic scope" value="Eukaryota"/>
</dbReference>
<keyword evidence="2 3" id="KW-0040">ANK repeat</keyword>
<dbReference type="KEGG" id="gtt:GUITHDRAFT_54721"/>
<evidence type="ECO:0000313" key="4">
    <source>
        <dbReference type="EMBL" id="EKX34970.1"/>
    </source>
</evidence>
<evidence type="ECO:0000256" key="1">
    <source>
        <dbReference type="ARBA" id="ARBA00022737"/>
    </source>
</evidence>
<dbReference type="SMART" id="SM00248">
    <property type="entry name" value="ANK"/>
    <property type="match status" value="2"/>
</dbReference>
<dbReference type="InterPro" id="IPR002110">
    <property type="entry name" value="Ankyrin_rpt"/>
</dbReference>
<proteinExistence type="predicted"/>
<dbReference type="InterPro" id="IPR036770">
    <property type="entry name" value="Ankyrin_rpt-contain_sf"/>
</dbReference>
<feature type="non-terminal residue" evidence="4">
    <location>
        <position position="95"/>
    </location>
</feature>
<dbReference type="HOGENOM" id="CLU_000134_45_4_1"/>
<evidence type="ECO:0000256" key="3">
    <source>
        <dbReference type="PROSITE-ProRule" id="PRU00023"/>
    </source>
</evidence>
<dbReference type="GeneID" id="17291706"/>
<evidence type="ECO:0000256" key="2">
    <source>
        <dbReference type="ARBA" id="ARBA00023043"/>
    </source>
</evidence>
<dbReference type="EMBL" id="JH993099">
    <property type="protein sequence ID" value="EKX34970.1"/>
    <property type="molecule type" value="Genomic_DNA"/>
</dbReference>
<dbReference type="AlphaFoldDB" id="L1IGL1"/>
<dbReference type="Gene3D" id="1.25.40.20">
    <property type="entry name" value="Ankyrin repeat-containing domain"/>
    <property type="match status" value="1"/>
</dbReference>
<organism evidence="4">
    <name type="scientific">Guillardia theta (strain CCMP2712)</name>
    <name type="common">Cryptophyte</name>
    <dbReference type="NCBI Taxonomy" id="905079"/>
    <lineage>
        <taxon>Eukaryota</taxon>
        <taxon>Cryptophyceae</taxon>
        <taxon>Pyrenomonadales</taxon>
        <taxon>Geminigeraceae</taxon>
        <taxon>Guillardia</taxon>
    </lineage>
</organism>
<dbReference type="SUPFAM" id="SSF48403">
    <property type="entry name" value="Ankyrin repeat"/>
    <property type="match status" value="1"/>
</dbReference>
<dbReference type="PROSITE" id="PS50088">
    <property type="entry name" value="ANK_REPEAT"/>
    <property type="match status" value="1"/>
</dbReference>
<protein>
    <submittedName>
        <fullName evidence="4">Uncharacterized protein</fullName>
    </submittedName>
</protein>
<keyword evidence="1" id="KW-0677">Repeat</keyword>
<dbReference type="OrthoDB" id="9995210at2759"/>
<name>L1IGL1_GUITC</name>
<dbReference type="Pfam" id="PF12796">
    <property type="entry name" value="Ank_2"/>
    <property type="match status" value="1"/>
</dbReference>
<gene>
    <name evidence="4" type="ORF">GUITHDRAFT_54721</name>
</gene>
<feature type="non-terminal residue" evidence="4">
    <location>
        <position position="1"/>
    </location>
</feature>
<accession>L1IGL1</accession>
<sequence length="95" mass="10113">LDIDNPASALCTAAGNGDLAQVRRLIENGVQPNLGDYDNRTALHVASAEGHEKIVEFLLAHKADPSPHDRWKGTPLQDALLNGHSLVATLLKAKG</sequence>
<reference evidence="4" key="1">
    <citation type="journal article" date="2012" name="Nature">
        <title>Algal genomes reveal evolutionary mosaicism and the fate of nucleomorphs.</title>
        <authorList>
            <consortium name="DOE Joint Genome Institute"/>
            <person name="Curtis B.A."/>
            <person name="Tanifuji G."/>
            <person name="Burki F."/>
            <person name="Gruber A."/>
            <person name="Irimia M."/>
            <person name="Maruyama S."/>
            <person name="Arias M.C."/>
            <person name="Ball S.G."/>
            <person name="Gile G.H."/>
            <person name="Hirakawa Y."/>
            <person name="Hopkins J.F."/>
            <person name="Kuo A."/>
            <person name="Rensing S.A."/>
            <person name="Schmutz J."/>
            <person name="Symeonidi A."/>
            <person name="Elias M."/>
            <person name="Eveleigh R.J."/>
            <person name="Herman E.K."/>
            <person name="Klute M.J."/>
            <person name="Nakayama T."/>
            <person name="Obornik M."/>
            <person name="Reyes-Prieto A."/>
            <person name="Armbrust E.V."/>
            <person name="Aves S.J."/>
            <person name="Beiko R.G."/>
            <person name="Coutinho P."/>
            <person name="Dacks J.B."/>
            <person name="Durnford D.G."/>
            <person name="Fast N.M."/>
            <person name="Green B.R."/>
            <person name="Grisdale C.J."/>
            <person name="Hempel F."/>
            <person name="Henrissat B."/>
            <person name="Hoppner M.P."/>
            <person name="Ishida K."/>
            <person name="Kim E."/>
            <person name="Koreny L."/>
            <person name="Kroth P.G."/>
            <person name="Liu Y."/>
            <person name="Malik S.B."/>
            <person name="Maier U.G."/>
            <person name="McRose D."/>
            <person name="Mock T."/>
            <person name="Neilson J.A."/>
            <person name="Onodera N.T."/>
            <person name="Poole A.M."/>
            <person name="Pritham E.J."/>
            <person name="Richards T.A."/>
            <person name="Rocap G."/>
            <person name="Roy S.W."/>
            <person name="Sarai C."/>
            <person name="Schaack S."/>
            <person name="Shirato S."/>
            <person name="Slamovits C.H."/>
            <person name="Spencer D.F."/>
            <person name="Suzuki S."/>
            <person name="Worden A.Z."/>
            <person name="Zauner S."/>
            <person name="Barry K."/>
            <person name="Bell C."/>
            <person name="Bharti A.K."/>
            <person name="Crow J.A."/>
            <person name="Grimwood J."/>
            <person name="Kramer R."/>
            <person name="Lindquist E."/>
            <person name="Lucas S."/>
            <person name="Salamov A."/>
            <person name="McFadden G.I."/>
            <person name="Lane C.E."/>
            <person name="Keeling P.J."/>
            <person name="Gray M.W."/>
            <person name="Grigoriev I.V."/>
            <person name="Archibald J.M."/>
        </authorList>
    </citation>
    <scope>NUCLEOTIDE SEQUENCE</scope>
    <source>
        <strain evidence="4">CCMP2712</strain>
    </source>
</reference>